<dbReference type="RefSeq" id="WP_154622043.1">
    <property type="nucleotide sequence ID" value="NZ_CP095443.1"/>
</dbReference>
<gene>
    <name evidence="8" type="ORF">JRA39_002449</name>
    <name evidence="9" type="ORF">KDV35_13975</name>
</gene>
<evidence type="ECO:0000313" key="9">
    <source>
        <dbReference type="EMBL" id="MER5077962.1"/>
    </source>
</evidence>
<evidence type="ECO:0000256" key="6">
    <source>
        <dbReference type="ARBA" id="ARBA00023172"/>
    </source>
</evidence>
<dbReference type="InterPro" id="IPR050090">
    <property type="entry name" value="Tyrosine_recombinase_XerCD"/>
</dbReference>
<evidence type="ECO:0000256" key="4">
    <source>
        <dbReference type="ARBA" id="ARBA00023015"/>
    </source>
</evidence>
<evidence type="ECO:0000256" key="1">
    <source>
        <dbReference type="ARBA" id="ARBA00008857"/>
    </source>
</evidence>
<dbReference type="NCBIfam" id="NF007371">
    <property type="entry name" value="PRK09871.1"/>
    <property type="match status" value="1"/>
</dbReference>
<dbReference type="PANTHER" id="PTHR30349:SF62">
    <property type="entry name" value="TYPE 1 FIMBRIAE REGULATORY PROTEIN FIMB-RELATED"/>
    <property type="match status" value="1"/>
</dbReference>
<organism evidence="8">
    <name type="scientific">Providencia stuartii</name>
    <dbReference type="NCBI Taxonomy" id="588"/>
    <lineage>
        <taxon>Bacteria</taxon>
        <taxon>Pseudomonadati</taxon>
        <taxon>Pseudomonadota</taxon>
        <taxon>Gammaproteobacteria</taxon>
        <taxon>Enterobacterales</taxon>
        <taxon>Morganellaceae</taxon>
        <taxon>Providencia</taxon>
    </lineage>
</organism>
<keyword evidence="3" id="KW-0229">DNA integration</keyword>
<sequence length="188" mass="21823">MTKRKFITRTEVNSLLKATQQGRYPNRDYCLLLMSFLHGLRVSELTHITMSDIDFIQKVIYIRRLKGGLSTVQPIIPEEFTAIERWLIERDSWKTSGSDCLFISQKGSQISRYQIYRLFEQYGKIAGLPVKLHPHMLRHACGYALADLGRDTRLIQDYLGHRNIAHTVIYTASNEKRFSGIWSNQETA</sequence>
<evidence type="ECO:0000256" key="5">
    <source>
        <dbReference type="ARBA" id="ARBA00023163"/>
    </source>
</evidence>
<keyword evidence="5" id="KW-0804">Transcription</keyword>
<keyword evidence="6" id="KW-0233">DNA recombination</keyword>
<evidence type="ECO:0000256" key="2">
    <source>
        <dbReference type="ARBA" id="ARBA00022558"/>
    </source>
</evidence>
<evidence type="ECO:0000256" key="3">
    <source>
        <dbReference type="ARBA" id="ARBA00022908"/>
    </source>
</evidence>
<dbReference type="EMBL" id="JAGSRH010000021">
    <property type="protein sequence ID" value="MER5077962.1"/>
    <property type="molecule type" value="Genomic_DNA"/>
</dbReference>
<keyword evidence="4" id="KW-0805">Transcription regulation</keyword>
<reference evidence="9 10" key="1">
    <citation type="submission" date="2021-04" db="EMBL/GenBank/DDBJ databases">
        <title>Determining the burden of carbapenem-resistant Enterobacterales from a tertiary public heath setting in Bangladesh: a clinical, epidemiological, and molecular study.</title>
        <authorList>
            <person name="Farzana R."/>
            <person name="Walsh T.R."/>
        </authorList>
    </citation>
    <scope>NUCLEOTIDE SEQUENCE [LARGE SCALE GENOMIC DNA]</scope>
    <source>
        <strain evidence="9">Dmpro_s316</strain>
        <strain evidence="10">dmpro_s316</strain>
    </source>
</reference>
<comment type="similarity">
    <text evidence="1">Belongs to the 'phage' integrase family.</text>
</comment>
<dbReference type="PROSITE" id="PS51898">
    <property type="entry name" value="TYR_RECOMBINASE"/>
    <property type="match status" value="1"/>
</dbReference>
<reference evidence="8" key="2">
    <citation type="submission" date="2024-02" db="EMBL/GenBank/DDBJ databases">
        <authorList>
            <consortium name="Clinical and Environmental Microbiology Branch: Whole genome sequencing antimicrobial resistance pathogens in the healthcare setting"/>
        </authorList>
    </citation>
    <scope>NUCLEOTIDE SEQUENCE</scope>
    <source>
        <strain evidence="8">2020GO-00142</strain>
    </source>
</reference>
<dbReference type="InterPro" id="IPR013762">
    <property type="entry name" value="Integrase-like_cat_sf"/>
</dbReference>
<comment type="caution">
    <text evidence="8">The sequence shown here is derived from an EMBL/GenBank/DDBJ whole genome shotgun (WGS) entry which is preliminary data.</text>
</comment>
<proteinExistence type="inferred from homology"/>
<evidence type="ECO:0000313" key="10">
    <source>
        <dbReference type="Proteomes" id="UP001495779"/>
    </source>
</evidence>
<dbReference type="SUPFAM" id="SSF56349">
    <property type="entry name" value="DNA breaking-rejoining enzymes"/>
    <property type="match status" value="1"/>
</dbReference>
<dbReference type="NCBIfam" id="NF007370">
    <property type="entry name" value="PRK09870.1"/>
    <property type="match status" value="1"/>
</dbReference>
<dbReference type="AlphaFoldDB" id="A0AAI9MWQ5"/>
<protein>
    <submittedName>
        <fullName evidence="8">Tyrosine-type recombinase/integrase</fullName>
    </submittedName>
</protein>
<keyword evidence="2" id="KW-1029">Fimbrium biogenesis</keyword>
<feature type="domain" description="Tyr recombinase" evidence="7">
    <location>
        <begin position="2"/>
        <end position="183"/>
    </location>
</feature>
<accession>A0AAI9MWQ5</accession>
<dbReference type="EMBL" id="AAZDVE040000017">
    <property type="protein sequence ID" value="EMP9433380.1"/>
    <property type="molecule type" value="Genomic_DNA"/>
</dbReference>
<dbReference type="GO" id="GO:0003677">
    <property type="term" value="F:DNA binding"/>
    <property type="evidence" value="ECO:0007669"/>
    <property type="project" value="InterPro"/>
</dbReference>
<dbReference type="InterPro" id="IPR002104">
    <property type="entry name" value="Integrase_catalytic"/>
</dbReference>
<dbReference type="Gene3D" id="1.10.443.10">
    <property type="entry name" value="Intergrase catalytic core"/>
    <property type="match status" value="1"/>
</dbReference>
<evidence type="ECO:0000313" key="8">
    <source>
        <dbReference type="EMBL" id="EMP9433380.1"/>
    </source>
</evidence>
<dbReference type="Proteomes" id="UP001495779">
    <property type="component" value="Unassembled WGS sequence"/>
</dbReference>
<dbReference type="PANTHER" id="PTHR30349">
    <property type="entry name" value="PHAGE INTEGRASE-RELATED"/>
    <property type="match status" value="1"/>
</dbReference>
<dbReference type="GO" id="GO:0006310">
    <property type="term" value="P:DNA recombination"/>
    <property type="evidence" value="ECO:0007669"/>
    <property type="project" value="UniProtKB-KW"/>
</dbReference>
<name>A0AAI9MWQ5_PROST</name>
<dbReference type="InterPro" id="IPR011010">
    <property type="entry name" value="DNA_brk_join_enz"/>
</dbReference>
<evidence type="ECO:0000259" key="7">
    <source>
        <dbReference type="PROSITE" id="PS51898"/>
    </source>
</evidence>
<dbReference type="Pfam" id="PF00589">
    <property type="entry name" value="Phage_integrase"/>
    <property type="match status" value="1"/>
</dbReference>
<dbReference type="GO" id="GO:0015074">
    <property type="term" value="P:DNA integration"/>
    <property type="evidence" value="ECO:0007669"/>
    <property type="project" value="UniProtKB-KW"/>
</dbReference>